<feature type="chain" id="PRO_5044631450" evidence="2">
    <location>
        <begin position="19"/>
        <end position="69"/>
    </location>
</feature>
<evidence type="ECO:0000313" key="5">
    <source>
        <dbReference type="WBParaSite" id="HCON_00145240-00001"/>
    </source>
</evidence>
<dbReference type="Proteomes" id="UP000025227">
    <property type="component" value="Unplaced"/>
</dbReference>
<evidence type="ECO:0000256" key="1">
    <source>
        <dbReference type="SAM" id="MobiDB-lite"/>
    </source>
</evidence>
<sequence>MHLLVLLLVTLSASTVFSKKHPETMSSPDQRTAARTHAVPSVNEHHLPHDKTRSKRDQWIDDDGYWPYM</sequence>
<keyword evidence="2" id="KW-0732">Signal</keyword>
<keyword evidence="3" id="KW-1185">Reference proteome</keyword>
<protein>
    <submittedName>
        <fullName evidence="4 5">Secreted protein</fullName>
    </submittedName>
</protein>
<feature type="compositionally biased region" description="Acidic residues" evidence="1">
    <location>
        <begin position="60"/>
        <end position="69"/>
    </location>
</feature>
<dbReference type="WBParaSite" id="HCON_00145250-00001">
    <property type="protein sequence ID" value="HCON_00145250-00001"/>
    <property type="gene ID" value="HCON_00145250"/>
</dbReference>
<evidence type="ECO:0000313" key="4">
    <source>
        <dbReference type="WBParaSite" id="HCON_00145230-00001"/>
    </source>
</evidence>
<accession>A0A6F7Q322</accession>
<dbReference type="WBParaSite" id="HCON_00145230-00001">
    <property type="protein sequence ID" value="HCON_00145230-00001"/>
    <property type="gene ID" value="HCON_00145230"/>
</dbReference>
<feature type="compositionally biased region" description="Basic and acidic residues" evidence="1">
    <location>
        <begin position="43"/>
        <end position="59"/>
    </location>
</feature>
<dbReference type="AlphaFoldDB" id="A0A6F7Q322"/>
<feature type="region of interest" description="Disordered" evidence="1">
    <location>
        <begin position="19"/>
        <end position="69"/>
    </location>
</feature>
<feature type="signal peptide" evidence="2">
    <location>
        <begin position="1"/>
        <end position="18"/>
    </location>
</feature>
<reference evidence="4 5" key="1">
    <citation type="submission" date="2020-12" db="UniProtKB">
        <authorList>
            <consortium name="WormBaseParasite"/>
        </authorList>
    </citation>
    <scope>IDENTIFICATION</scope>
    <source>
        <strain evidence="4 5">MHco3</strain>
    </source>
</reference>
<proteinExistence type="predicted"/>
<dbReference type="WBParaSite" id="HCON_00145240-00001">
    <property type="protein sequence ID" value="HCON_00145240-00001"/>
    <property type="gene ID" value="HCON_00145240"/>
</dbReference>
<name>A0A6F7Q322_HAECO</name>
<evidence type="ECO:0000313" key="3">
    <source>
        <dbReference type="Proteomes" id="UP000025227"/>
    </source>
</evidence>
<organism evidence="3 5">
    <name type="scientific">Haemonchus contortus</name>
    <name type="common">Barber pole worm</name>
    <dbReference type="NCBI Taxonomy" id="6289"/>
    <lineage>
        <taxon>Eukaryota</taxon>
        <taxon>Metazoa</taxon>
        <taxon>Ecdysozoa</taxon>
        <taxon>Nematoda</taxon>
        <taxon>Chromadorea</taxon>
        <taxon>Rhabditida</taxon>
        <taxon>Rhabditina</taxon>
        <taxon>Rhabditomorpha</taxon>
        <taxon>Strongyloidea</taxon>
        <taxon>Trichostrongylidae</taxon>
        <taxon>Haemonchus</taxon>
    </lineage>
</organism>
<dbReference type="WBParaSite" id="HCON_00145260-00001">
    <property type="protein sequence ID" value="HCON_00145260-00001"/>
    <property type="gene ID" value="HCON_00145260"/>
</dbReference>
<evidence type="ECO:0000256" key="2">
    <source>
        <dbReference type="SAM" id="SignalP"/>
    </source>
</evidence>